<keyword evidence="5" id="KW-0812">Transmembrane</keyword>
<keyword evidence="5" id="KW-1133">Transmembrane helix</keyword>
<dbReference type="InterPro" id="IPR001811">
    <property type="entry name" value="Chemokine_IL8-like_dom"/>
</dbReference>
<dbReference type="AlphaFoldDB" id="A0A3B3ZS38"/>
<evidence type="ECO:0000256" key="2">
    <source>
        <dbReference type="ARBA" id="ARBA00022514"/>
    </source>
</evidence>
<dbReference type="Gene3D" id="2.40.50.40">
    <property type="match status" value="1"/>
</dbReference>
<dbReference type="GO" id="GO:0008009">
    <property type="term" value="F:chemokine activity"/>
    <property type="evidence" value="ECO:0007669"/>
    <property type="project" value="InterPro"/>
</dbReference>
<feature type="transmembrane region" description="Helical" evidence="5">
    <location>
        <begin position="6"/>
        <end position="37"/>
    </location>
</feature>
<organism evidence="7 8">
    <name type="scientific">Periophthalmus magnuspinnatus</name>
    <dbReference type="NCBI Taxonomy" id="409849"/>
    <lineage>
        <taxon>Eukaryota</taxon>
        <taxon>Metazoa</taxon>
        <taxon>Chordata</taxon>
        <taxon>Craniata</taxon>
        <taxon>Vertebrata</taxon>
        <taxon>Euteleostomi</taxon>
        <taxon>Actinopterygii</taxon>
        <taxon>Neopterygii</taxon>
        <taxon>Teleostei</taxon>
        <taxon>Neoteleostei</taxon>
        <taxon>Acanthomorphata</taxon>
        <taxon>Gobiaria</taxon>
        <taxon>Gobiiformes</taxon>
        <taxon>Gobioidei</taxon>
        <taxon>Gobiidae</taxon>
        <taxon>Oxudercinae</taxon>
        <taxon>Periophthalmus</taxon>
    </lineage>
</organism>
<evidence type="ECO:0000313" key="8">
    <source>
        <dbReference type="Proteomes" id="UP000261520"/>
    </source>
</evidence>
<dbReference type="STRING" id="409849.ENSPMGP00000007340"/>
<proteinExistence type="inferred from homology"/>
<dbReference type="InterPro" id="IPR036048">
    <property type="entry name" value="Interleukin_8-like_sf"/>
</dbReference>
<dbReference type="Proteomes" id="UP000261520">
    <property type="component" value="Unplaced"/>
</dbReference>
<dbReference type="InterPro" id="IPR039809">
    <property type="entry name" value="Chemokine_b/g/d"/>
</dbReference>
<evidence type="ECO:0000256" key="4">
    <source>
        <dbReference type="RuleBase" id="RU361150"/>
    </source>
</evidence>
<accession>A0A3B3ZS38</accession>
<sequence>MLLLLLLLLLLLMLLLLLQLLMLLLLLLLLLLPLIYLSLFIQGNPMKGLICCLSYTKRQLPCKRLLAYSLQTINQNCDINAVIFHMTNGRFVCADPLSSQTRRGMQCVE</sequence>
<dbReference type="GO" id="GO:0005615">
    <property type="term" value="C:extracellular space"/>
    <property type="evidence" value="ECO:0007669"/>
    <property type="project" value="UniProtKB-KW"/>
</dbReference>
<dbReference type="PANTHER" id="PTHR12015">
    <property type="entry name" value="SMALL INDUCIBLE CYTOKINE A"/>
    <property type="match status" value="1"/>
</dbReference>
<keyword evidence="2 4" id="KW-0202">Cytokine</keyword>
<feature type="domain" description="Chemokine interleukin-8-like" evidence="6">
    <location>
        <begin position="48"/>
        <end position="108"/>
    </location>
</feature>
<evidence type="ECO:0000313" key="7">
    <source>
        <dbReference type="Ensembl" id="ENSPMGP00000007340.1"/>
    </source>
</evidence>
<dbReference type="Ensembl" id="ENSPMGT00000007814.1">
    <property type="protein sequence ID" value="ENSPMGP00000007340.1"/>
    <property type="gene ID" value="ENSPMGG00000006085.1"/>
</dbReference>
<name>A0A3B3ZS38_9GOBI</name>
<reference evidence="7" key="2">
    <citation type="submission" date="2025-09" db="UniProtKB">
        <authorList>
            <consortium name="Ensembl"/>
        </authorList>
    </citation>
    <scope>IDENTIFICATION</scope>
</reference>
<protein>
    <recommendedName>
        <fullName evidence="4">C-C motif chemokine</fullName>
    </recommendedName>
</protein>
<keyword evidence="3" id="KW-1015">Disulfide bond</keyword>
<evidence type="ECO:0000256" key="3">
    <source>
        <dbReference type="ARBA" id="ARBA00023157"/>
    </source>
</evidence>
<keyword evidence="4" id="KW-0964">Secreted</keyword>
<dbReference type="InterPro" id="IPR000827">
    <property type="entry name" value="Chemokine_CC_CS"/>
</dbReference>
<evidence type="ECO:0000256" key="1">
    <source>
        <dbReference type="ARBA" id="ARBA00010868"/>
    </source>
</evidence>
<evidence type="ECO:0000259" key="6">
    <source>
        <dbReference type="SMART" id="SM00199"/>
    </source>
</evidence>
<dbReference type="PROSITE" id="PS00472">
    <property type="entry name" value="SMALL_CYTOKINES_CC"/>
    <property type="match status" value="1"/>
</dbReference>
<keyword evidence="5" id="KW-0472">Membrane</keyword>
<keyword evidence="4" id="KW-0145">Chemotaxis</keyword>
<dbReference type="PANTHER" id="PTHR12015:SF108">
    <property type="entry name" value="C-C MOTIF CHEMOKINE 20"/>
    <property type="match status" value="1"/>
</dbReference>
<comment type="similarity">
    <text evidence="1 4">Belongs to the intercrine beta (chemokine CC) family.</text>
</comment>
<dbReference type="SMART" id="SM00199">
    <property type="entry name" value="SCY"/>
    <property type="match status" value="1"/>
</dbReference>
<dbReference type="SUPFAM" id="SSF54117">
    <property type="entry name" value="Interleukin 8-like chemokines"/>
    <property type="match status" value="1"/>
</dbReference>
<keyword evidence="8" id="KW-1185">Reference proteome</keyword>
<reference evidence="7" key="1">
    <citation type="submission" date="2025-08" db="UniProtKB">
        <authorList>
            <consortium name="Ensembl"/>
        </authorList>
    </citation>
    <scope>IDENTIFICATION</scope>
</reference>
<comment type="subcellular location">
    <subcellularLocation>
        <location evidence="4">Secreted</location>
    </subcellularLocation>
</comment>
<dbReference type="GO" id="GO:0006955">
    <property type="term" value="P:immune response"/>
    <property type="evidence" value="ECO:0007669"/>
    <property type="project" value="InterPro"/>
</dbReference>
<evidence type="ECO:0000256" key="5">
    <source>
        <dbReference type="SAM" id="Phobius"/>
    </source>
</evidence>
<dbReference type="Pfam" id="PF00048">
    <property type="entry name" value="IL8"/>
    <property type="match status" value="1"/>
</dbReference>